<protein>
    <submittedName>
        <fullName evidence="2">Uncharacterized protein</fullName>
    </submittedName>
</protein>
<gene>
    <name evidence="2" type="ORF">D0Y65_052843</name>
</gene>
<name>A0A445EZN1_GLYSO</name>
<evidence type="ECO:0000256" key="1">
    <source>
        <dbReference type="SAM" id="Phobius"/>
    </source>
</evidence>
<keyword evidence="3" id="KW-1185">Reference proteome</keyword>
<reference evidence="2 3" key="1">
    <citation type="submission" date="2018-09" db="EMBL/GenBank/DDBJ databases">
        <title>A high-quality reference genome of wild soybean provides a powerful tool to mine soybean genomes.</title>
        <authorList>
            <person name="Xie M."/>
            <person name="Chung C.Y.L."/>
            <person name="Li M.-W."/>
            <person name="Wong F.-L."/>
            <person name="Chan T.-F."/>
            <person name="Lam H.-M."/>
        </authorList>
    </citation>
    <scope>NUCLEOTIDE SEQUENCE [LARGE SCALE GENOMIC DNA]</scope>
    <source>
        <strain evidence="3">cv. W05</strain>
        <tissue evidence="2">Hypocotyl of etiolated seedlings</tissue>
    </source>
</reference>
<dbReference type="EMBL" id="QZWG01000020">
    <property type="protein sequence ID" value="RZB42015.1"/>
    <property type="molecule type" value="Genomic_DNA"/>
</dbReference>
<keyword evidence="1" id="KW-0812">Transmembrane</keyword>
<evidence type="ECO:0000313" key="3">
    <source>
        <dbReference type="Proteomes" id="UP000289340"/>
    </source>
</evidence>
<organism evidence="2 3">
    <name type="scientific">Glycine soja</name>
    <name type="common">Wild soybean</name>
    <dbReference type="NCBI Taxonomy" id="3848"/>
    <lineage>
        <taxon>Eukaryota</taxon>
        <taxon>Viridiplantae</taxon>
        <taxon>Streptophyta</taxon>
        <taxon>Embryophyta</taxon>
        <taxon>Tracheophyta</taxon>
        <taxon>Spermatophyta</taxon>
        <taxon>Magnoliopsida</taxon>
        <taxon>eudicotyledons</taxon>
        <taxon>Gunneridae</taxon>
        <taxon>Pentapetalae</taxon>
        <taxon>rosids</taxon>
        <taxon>fabids</taxon>
        <taxon>Fabales</taxon>
        <taxon>Fabaceae</taxon>
        <taxon>Papilionoideae</taxon>
        <taxon>50 kb inversion clade</taxon>
        <taxon>NPAAA clade</taxon>
        <taxon>indigoferoid/millettioid clade</taxon>
        <taxon>Phaseoleae</taxon>
        <taxon>Glycine</taxon>
        <taxon>Glycine subgen. Soja</taxon>
    </lineage>
</organism>
<proteinExistence type="predicted"/>
<feature type="transmembrane region" description="Helical" evidence="1">
    <location>
        <begin position="21"/>
        <end position="40"/>
    </location>
</feature>
<evidence type="ECO:0000313" key="2">
    <source>
        <dbReference type="EMBL" id="RZB42015.1"/>
    </source>
</evidence>
<dbReference type="Proteomes" id="UP000289340">
    <property type="component" value="Chromosome 20"/>
</dbReference>
<dbReference type="AlphaFoldDB" id="A0A445EZN1"/>
<comment type="caution">
    <text evidence="2">The sequence shown here is derived from an EMBL/GenBank/DDBJ whole genome shotgun (WGS) entry which is preliminary data.</text>
</comment>
<accession>A0A445EZN1</accession>
<keyword evidence="1" id="KW-1133">Transmembrane helix</keyword>
<keyword evidence="1" id="KW-0472">Membrane</keyword>
<sequence>MPPVARQVRRYRHFFQRDTPLCKYSLFYFFPFLSLVFYEYHSQLFLSSSPPLIAPLIHSPSFFFLSSFPLRGASESAQVSNLKAFNKRVSVFGYNSLNS</sequence>